<evidence type="ECO:0000313" key="4">
    <source>
        <dbReference type="Proteomes" id="UP000886595"/>
    </source>
</evidence>
<sequence>MSQSSLLIRNRVSSNGDRKTPQLEDDIIRILECDLNDVKERFRLTLIGRVFHIRGRSIDALINLLPRPRIWKVEGRVRGLNLRNGCFQFDFDKEEDLQMVLNKRPCHFNQWSFALERWEPFTSETFLNTIPFWIKVTRVPVHFWNDKTFTEIANALGQKLLVNEKKGFPSGDIGKVTLTYDGLQRYCFTCNLISHDENTCPLLAPEERELKRKLRLENLENNERSRFPIQGSQGFTSRNPLKRAHSPTNGRHPSPSATSRYSELNREEKRRRSVSSSYPPHHKSSSRQENHYTQHGREVWSRLENPSKRKELQGSQRGRNPNHSERNTSRKETNRTSNYLAPRQKEDERMERSRATFDSQKTITDNREVDVAMAEEERTRRLKGKSIATGPPSPKHKTPRPLVRANQGIILTSPVKPAHAPQKMMAENNVDENMIDLDNDDLLGDSPDLADAEKIEAIFQLSPANVLTKKAASTSKQLELAKIAAYIQDVAHASGLDAYVPKGLLKKKAPRSLDIKGASASKKLQALGGRASPKKNTTLGKRPSSTSSKVPRIEVFPSASRKKYVSLSGLVVSQKPPSKKI</sequence>
<dbReference type="InterPro" id="IPR040256">
    <property type="entry name" value="At4g02000-like"/>
</dbReference>
<keyword evidence="4" id="KW-1185">Reference proteome</keyword>
<accession>A0A8X7TTU0</accession>
<evidence type="ECO:0000256" key="1">
    <source>
        <dbReference type="SAM" id="MobiDB-lite"/>
    </source>
</evidence>
<dbReference type="InterPro" id="IPR025558">
    <property type="entry name" value="DUF4283"/>
</dbReference>
<gene>
    <name evidence="3" type="ORF">Bca52824_082052</name>
</gene>
<dbReference type="OrthoDB" id="10523703at2759"/>
<feature type="region of interest" description="Disordered" evidence="1">
    <location>
        <begin position="524"/>
        <end position="553"/>
    </location>
</feature>
<protein>
    <recommendedName>
        <fullName evidence="2">DUF4283 domain-containing protein</fullName>
    </recommendedName>
</protein>
<feature type="region of interest" description="Disordered" evidence="1">
    <location>
        <begin position="374"/>
        <end position="400"/>
    </location>
</feature>
<evidence type="ECO:0000259" key="2">
    <source>
        <dbReference type="Pfam" id="PF14111"/>
    </source>
</evidence>
<dbReference type="PANTHER" id="PTHR31286">
    <property type="entry name" value="GLYCINE-RICH CELL WALL STRUCTURAL PROTEIN 1.8-LIKE"/>
    <property type="match status" value="1"/>
</dbReference>
<evidence type="ECO:0000313" key="3">
    <source>
        <dbReference type="EMBL" id="KAG2251916.1"/>
    </source>
</evidence>
<feature type="compositionally biased region" description="Polar residues" evidence="1">
    <location>
        <begin position="534"/>
        <end position="549"/>
    </location>
</feature>
<reference evidence="3 4" key="1">
    <citation type="submission" date="2020-02" db="EMBL/GenBank/DDBJ databases">
        <authorList>
            <person name="Ma Q."/>
            <person name="Huang Y."/>
            <person name="Song X."/>
            <person name="Pei D."/>
        </authorList>
    </citation>
    <scope>NUCLEOTIDE SEQUENCE [LARGE SCALE GENOMIC DNA]</scope>
    <source>
        <strain evidence="3">Sxm20200214</strain>
        <tissue evidence="3">Leaf</tissue>
    </source>
</reference>
<dbReference type="Pfam" id="PF14111">
    <property type="entry name" value="DUF4283"/>
    <property type="match status" value="1"/>
</dbReference>
<feature type="region of interest" description="Disordered" evidence="1">
    <location>
        <begin position="223"/>
        <end position="355"/>
    </location>
</feature>
<feature type="compositionally biased region" description="Polar residues" evidence="1">
    <location>
        <begin position="246"/>
        <end position="262"/>
    </location>
</feature>
<feature type="domain" description="DUF4283" evidence="2">
    <location>
        <begin position="39"/>
        <end position="122"/>
    </location>
</feature>
<dbReference type="PANTHER" id="PTHR31286:SF132">
    <property type="entry name" value="DUF4283 DOMAIN-CONTAINING PROTEIN"/>
    <property type="match status" value="1"/>
</dbReference>
<comment type="caution">
    <text evidence="3">The sequence shown here is derived from an EMBL/GenBank/DDBJ whole genome shotgun (WGS) entry which is preliminary data.</text>
</comment>
<feature type="compositionally biased region" description="Polar residues" evidence="1">
    <location>
        <begin position="230"/>
        <end position="239"/>
    </location>
</feature>
<name>A0A8X7TTU0_BRACI</name>
<feature type="compositionally biased region" description="Basic and acidic residues" evidence="1">
    <location>
        <begin position="286"/>
        <end position="312"/>
    </location>
</feature>
<organism evidence="3 4">
    <name type="scientific">Brassica carinata</name>
    <name type="common">Ethiopian mustard</name>
    <name type="synonym">Abyssinian cabbage</name>
    <dbReference type="NCBI Taxonomy" id="52824"/>
    <lineage>
        <taxon>Eukaryota</taxon>
        <taxon>Viridiplantae</taxon>
        <taxon>Streptophyta</taxon>
        <taxon>Embryophyta</taxon>
        <taxon>Tracheophyta</taxon>
        <taxon>Spermatophyta</taxon>
        <taxon>Magnoliopsida</taxon>
        <taxon>eudicotyledons</taxon>
        <taxon>Gunneridae</taxon>
        <taxon>Pentapetalae</taxon>
        <taxon>rosids</taxon>
        <taxon>malvids</taxon>
        <taxon>Brassicales</taxon>
        <taxon>Brassicaceae</taxon>
        <taxon>Brassiceae</taxon>
        <taxon>Brassica</taxon>
    </lineage>
</organism>
<dbReference type="AlphaFoldDB" id="A0A8X7TTU0"/>
<dbReference type="Proteomes" id="UP000886595">
    <property type="component" value="Unassembled WGS sequence"/>
</dbReference>
<proteinExistence type="predicted"/>
<dbReference type="EMBL" id="JAAMPC010000016">
    <property type="protein sequence ID" value="KAG2251916.1"/>
    <property type="molecule type" value="Genomic_DNA"/>
</dbReference>
<feature type="compositionally biased region" description="Basic and acidic residues" evidence="1">
    <location>
        <begin position="343"/>
        <end position="355"/>
    </location>
</feature>
<feature type="compositionally biased region" description="Basic and acidic residues" evidence="1">
    <location>
        <begin position="322"/>
        <end position="334"/>
    </location>
</feature>